<keyword evidence="2" id="KW-0808">Transferase</keyword>
<dbReference type="PATRIC" id="fig|745776.4.peg.286"/>
<dbReference type="InterPro" id="IPR000182">
    <property type="entry name" value="GNAT_dom"/>
</dbReference>
<dbReference type="PANTHER" id="PTHR43792">
    <property type="entry name" value="GNAT FAMILY, PUTATIVE (AFU_ORTHOLOGUE AFUA_3G00765)-RELATED-RELATED"/>
    <property type="match status" value="1"/>
</dbReference>
<organism evidence="2 3">
    <name type="scientific">Deinococcus gobiensis (strain DSM 21396 / JCM 16679 / CGMCC 1.7299 / I-0)</name>
    <dbReference type="NCBI Taxonomy" id="745776"/>
    <lineage>
        <taxon>Bacteria</taxon>
        <taxon>Thermotogati</taxon>
        <taxon>Deinococcota</taxon>
        <taxon>Deinococci</taxon>
        <taxon>Deinococcales</taxon>
        <taxon>Deinococcaceae</taxon>
        <taxon>Deinococcus</taxon>
    </lineage>
</organism>
<gene>
    <name evidence="2" type="ordered locus">DGo_CA0279</name>
</gene>
<dbReference type="RefSeq" id="WP_014683689.1">
    <property type="nucleotide sequence ID" value="NC_017790.1"/>
</dbReference>
<dbReference type="HOGENOM" id="CLU_013985_3_6_0"/>
<protein>
    <submittedName>
        <fullName evidence="2">Acetyltransferase, GNAT family</fullName>
    </submittedName>
</protein>
<dbReference type="eggNOG" id="COG1670">
    <property type="taxonomic scope" value="Bacteria"/>
</dbReference>
<evidence type="ECO:0000259" key="1">
    <source>
        <dbReference type="PROSITE" id="PS51186"/>
    </source>
</evidence>
<dbReference type="EMBL" id="CP002191">
    <property type="protein sequence ID" value="AFD24206.1"/>
    <property type="molecule type" value="Genomic_DNA"/>
</dbReference>
<dbReference type="PANTHER" id="PTHR43792:SF1">
    <property type="entry name" value="N-ACETYLTRANSFERASE DOMAIN-CONTAINING PROTEIN"/>
    <property type="match status" value="1"/>
</dbReference>
<feature type="domain" description="N-acetyltransferase" evidence="1">
    <location>
        <begin position="9"/>
        <end position="169"/>
    </location>
</feature>
<dbReference type="SUPFAM" id="SSF55729">
    <property type="entry name" value="Acyl-CoA N-acyltransferases (Nat)"/>
    <property type="match status" value="1"/>
</dbReference>
<dbReference type="KEGG" id="dgo:DGo_CA0279"/>
<proteinExistence type="predicted"/>
<reference evidence="2 3" key="1">
    <citation type="journal article" date="2012" name="PLoS ONE">
        <title>Genome sequence and transcriptome analysis of the radioresistant bacterium Deinococcus gobiensis: insights into the extreme environmental adaptations.</title>
        <authorList>
            <person name="Yuan M."/>
            <person name="Chen M."/>
            <person name="Zhang W."/>
            <person name="Lu W."/>
            <person name="Wang J."/>
            <person name="Yang M."/>
            <person name="Zhao P."/>
            <person name="Tang R."/>
            <person name="Li X."/>
            <person name="Hao Y."/>
            <person name="Zhou Z."/>
            <person name="Zhan Y."/>
            <person name="Yu H."/>
            <person name="Teng C."/>
            <person name="Yan Y."/>
            <person name="Ping S."/>
            <person name="Wang Y."/>
            <person name="Lin M."/>
        </authorList>
    </citation>
    <scope>NUCLEOTIDE SEQUENCE [LARGE SCALE GENOMIC DNA]</scope>
    <source>
        <strain evidence="2 3">I-0</strain>
    </source>
</reference>
<dbReference type="AlphaFoldDB" id="H8GU64"/>
<dbReference type="Pfam" id="PF13302">
    <property type="entry name" value="Acetyltransf_3"/>
    <property type="match status" value="1"/>
</dbReference>
<dbReference type="InterPro" id="IPR016181">
    <property type="entry name" value="Acyl_CoA_acyltransferase"/>
</dbReference>
<evidence type="ECO:0000313" key="3">
    <source>
        <dbReference type="Proteomes" id="UP000007575"/>
    </source>
</evidence>
<sequence length="173" mass="18804">MTVLTTPRLSLRPLTPADLPAVLAYRNDPQVARYQGWALPATLEAAAALVADAPLGTPGWVQRGVWAGARLAGDVALNTDSWRQQAEVGVTLAAWAQGQGYAAEALRAVMAHAFDDLGLHRLQASADPRNGAVARLLTRLGFRHEGTSLRSCWHRDEWADDARYGLLRSEWTP</sequence>
<accession>H8GU64</accession>
<dbReference type="InterPro" id="IPR051531">
    <property type="entry name" value="N-acetyltransferase"/>
</dbReference>
<dbReference type="OrthoDB" id="9785602at2"/>
<dbReference type="PROSITE" id="PS51186">
    <property type="entry name" value="GNAT"/>
    <property type="match status" value="1"/>
</dbReference>
<dbReference type="Proteomes" id="UP000007575">
    <property type="component" value="Chromosome"/>
</dbReference>
<dbReference type="Gene3D" id="3.40.630.30">
    <property type="match status" value="1"/>
</dbReference>
<dbReference type="STRING" id="745776.DGo_CA0279"/>
<name>H8GU64_DEIGI</name>
<keyword evidence="3" id="KW-1185">Reference proteome</keyword>
<evidence type="ECO:0000313" key="2">
    <source>
        <dbReference type="EMBL" id="AFD24206.1"/>
    </source>
</evidence>
<dbReference type="GO" id="GO:0016747">
    <property type="term" value="F:acyltransferase activity, transferring groups other than amino-acyl groups"/>
    <property type="evidence" value="ECO:0007669"/>
    <property type="project" value="InterPro"/>
</dbReference>